<protein>
    <submittedName>
        <fullName evidence="5">Adenylate kinase</fullName>
        <ecNumber evidence="5">2.7.4.3</ecNumber>
    </submittedName>
</protein>
<evidence type="ECO:0000313" key="6">
    <source>
        <dbReference type="Proteomes" id="UP001281761"/>
    </source>
</evidence>
<proteinExistence type="inferred from homology"/>
<dbReference type="Pfam" id="PF00406">
    <property type="entry name" value="ADK"/>
    <property type="match status" value="1"/>
</dbReference>
<evidence type="ECO:0000259" key="4">
    <source>
        <dbReference type="Pfam" id="PF05191"/>
    </source>
</evidence>
<dbReference type="Gene3D" id="3.40.50.300">
    <property type="entry name" value="P-loop containing nucleotide triphosphate hydrolases"/>
    <property type="match status" value="1"/>
</dbReference>
<evidence type="ECO:0000313" key="5">
    <source>
        <dbReference type="EMBL" id="KAK2943903.1"/>
    </source>
</evidence>
<dbReference type="InterPro" id="IPR033690">
    <property type="entry name" value="Adenylat_kinase_CS"/>
</dbReference>
<comment type="caution">
    <text evidence="5">The sequence shown here is derived from an EMBL/GenBank/DDBJ whole genome shotgun (WGS) entry which is preliminary data.</text>
</comment>
<organism evidence="5 6">
    <name type="scientific">Blattamonas nauphoetae</name>
    <dbReference type="NCBI Taxonomy" id="2049346"/>
    <lineage>
        <taxon>Eukaryota</taxon>
        <taxon>Metamonada</taxon>
        <taxon>Preaxostyla</taxon>
        <taxon>Oxymonadida</taxon>
        <taxon>Blattamonas</taxon>
    </lineage>
</organism>
<dbReference type="GO" id="GO:0004017">
    <property type="term" value="F:AMP kinase activity"/>
    <property type="evidence" value="ECO:0007669"/>
    <property type="project" value="UniProtKB-EC"/>
</dbReference>
<feature type="domain" description="Adenylate kinase active site lid" evidence="4">
    <location>
        <begin position="193"/>
        <end position="228"/>
    </location>
</feature>
<dbReference type="EMBL" id="JARBJD010000322">
    <property type="protein sequence ID" value="KAK2943903.1"/>
    <property type="molecule type" value="Genomic_DNA"/>
</dbReference>
<dbReference type="SUPFAM" id="SSF52540">
    <property type="entry name" value="P-loop containing nucleoside triphosphate hydrolases"/>
    <property type="match status" value="1"/>
</dbReference>
<name>A0ABQ9WX62_9EUKA</name>
<dbReference type="PANTHER" id="PTHR23359">
    <property type="entry name" value="NUCLEOTIDE KINASE"/>
    <property type="match status" value="1"/>
</dbReference>
<keyword evidence="3 5" id="KW-0418">Kinase</keyword>
<dbReference type="PROSITE" id="PS00113">
    <property type="entry name" value="ADENYLATE_KINASE"/>
    <property type="match status" value="1"/>
</dbReference>
<dbReference type="Pfam" id="PF05191">
    <property type="entry name" value="ADK_lid"/>
    <property type="match status" value="1"/>
</dbReference>
<dbReference type="CDD" id="cd01428">
    <property type="entry name" value="ADK"/>
    <property type="match status" value="1"/>
</dbReference>
<reference evidence="5 6" key="1">
    <citation type="journal article" date="2022" name="bioRxiv">
        <title>Genomics of Preaxostyla Flagellates Illuminates Evolutionary Transitions and the Path Towards Mitochondrial Loss.</title>
        <authorList>
            <person name="Novak L.V.F."/>
            <person name="Treitli S.C."/>
            <person name="Pyrih J."/>
            <person name="Halakuc P."/>
            <person name="Pipaliya S.V."/>
            <person name="Vacek V."/>
            <person name="Brzon O."/>
            <person name="Soukal P."/>
            <person name="Eme L."/>
            <person name="Dacks J.B."/>
            <person name="Karnkowska A."/>
            <person name="Elias M."/>
            <person name="Hampl V."/>
        </authorList>
    </citation>
    <scope>NUCLEOTIDE SEQUENCE [LARGE SCALE GENOMIC DNA]</scope>
    <source>
        <strain evidence="5">NAU3</strain>
        <tissue evidence="5">Gut</tissue>
    </source>
</reference>
<accession>A0ABQ9WX62</accession>
<gene>
    <name evidence="5" type="ORF">BLNAU_21158</name>
</gene>
<dbReference type="InterPro" id="IPR007862">
    <property type="entry name" value="Adenylate_kinase_lid-dom"/>
</dbReference>
<sequence length="287" mass="32008">MTSKKEDVKIILVMGKSGSGKQPRIDCLAEEFGFMQVSTGNLFRACIGLFNSVDFKGELKSAWDDSKNDFKPDTDLLKIVEEHAANKDVLSSAATNKETLILGMKAKYFVEAGLFCPDSITNGIFANAFETYFSAPLETCGSKRRGLILDGFPRTLPQGQFLDDLLKKHNLKIDFILEVDLDDDTIIKRTTDRRICPKCQAVFHLMFKPPRDEKFCTECGTEVKQRADDASEALLRNRLKEYTDKVAPTLAKYKADGIPVATVTGNLPDMKPETIRNSVMGAVDKLF</sequence>
<dbReference type="InterPro" id="IPR027417">
    <property type="entry name" value="P-loop_NTPase"/>
</dbReference>
<dbReference type="Proteomes" id="UP001281761">
    <property type="component" value="Unassembled WGS sequence"/>
</dbReference>
<evidence type="ECO:0000256" key="3">
    <source>
        <dbReference type="ARBA" id="ARBA00022777"/>
    </source>
</evidence>
<dbReference type="InterPro" id="IPR000850">
    <property type="entry name" value="Adenylat/UMP-CMP_kin"/>
</dbReference>
<dbReference type="HAMAP" id="MF_00235">
    <property type="entry name" value="Adenylate_kinase_Adk"/>
    <property type="match status" value="1"/>
</dbReference>
<evidence type="ECO:0000256" key="2">
    <source>
        <dbReference type="ARBA" id="ARBA00022741"/>
    </source>
</evidence>
<keyword evidence="1 5" id="KW-0808">Transferase</keyword>
<keyword evidence="2" id="KW-0547">Nucleotide-binding</keyword>
<evidence type="ECO:0000256" key="1">
    <source>
        <dbReference type="ARBA" id="ARBA00022679"/>
    </source>
</evidence>
<dbReference type="EC" id="2.7.4.3" evidence="5"/>
<keyword evidence="6" id="KW-1185">Reference proteome</keyword>